<dbReference type="EMBL" id="BOOY01000016">
    <property type="protein sequence ID" value="GIJ02876.1"/>
    <property type="molecule type" value="Genomic_DNA"/>
</dbReference>
<evidence type="ECO:0000313" key="2">
    <source>
        <dbReference type="Proteomes" id="UP000652013"/>
    </source>
</evidence>
<comment type="caution">
    <text evidence="1">The sequence shown here is derived from an EMBL/GenBank/DDBJ whole genome shotgun (WGS) entry which is preliminary data.</text>
</comment>
<protein>
    <submittedName>
        <fullName evidence="1">Uncharacterized protein</fullName>
    </submittedName>
</protein>
<keyword evidence="2" id="KW-1185">Reference proteome</keyword>
<dbReference type="AlphaFoldDB" id="A0A8J4DIL2"/>
<sequence length="82" mass="8937">MVIVQSGGAEHTGLYGELISSTVRFPSAFLRRAITAEKAAATIARITTTRRPRARYSLGPDAALTLPLDRLLPTRLMDRVLS</sequence>
<name>A0A8J4DIL2_9ACTN</name>
<accession>A0A8J4DIL2</accession>
<proteinExistence type="predicted"/>
<reference evidence="1" key="1">
    <citation type="submission" date="2021-01" db="EMBL/GenBank/DDBJ databases">
        <title>Whole genome shotgun sequence of Spirilliplanes yamanashiensis NBRC 15828.</title>
        <authorList>
            <person name="Komaki H."/>
            <person name="Tamura T."/>
        </authorList>
    </citation>
    <scope>NUCLEOTIDE SEQUENCE</scope>
    <source>
        <strain evidence="1">NBRC 15828</strain>
    </source>
</reference>
<gene>
    <name evidence="1" type="ORF">Sya03_22280</name>
</gene>
<evidence type="ECO:0000313" key="1">
    <source>
        <dbReference type="EMBL" id="GIJ02876.1"/>
    </source>
</evidence>
<organism evidence="1 2">
    <name type="scientific">Spirilliplanes yamanashiensis</name>
    <dbReference type="NCBI Taxonomy" id="42233"/>
    <lineage>
        <taxon>Bacteria</taxon>
        <taxon>Bacillati</taxon>
        <taxon>Actinomycetota</taxon>
        <taxon>Actinomycetes</taxon>
        <taxon>Micromonosporales</taxon>
        <taxon>Micromonosporaceae</taxon>
        <taxon>Spirilliplanes</taxon>
    </lineage>
</organism>
<dbReference type="Proteomes" id="UP000652013">
    <property type="component" value="Unassembled WGS sequence"/>
</dbReference>